<feature type="active site" description="Nucleophile" evidence="2">
    <location>
        <position position="16"/>
    </location>
</feature>
<accession>A0AAV6UUI5</accession>
<comment type="similarity">
    <text evidence="1">Belongs to the Ntn-hydrolase family.</text>
</comment>
<reference evidence="4 5" key="1">
    <citation type="journal article" date="2022" name="Nat. Ecol. Evol.">
        <title>A masculinizing supergene underlies an exaggerated male reproductive morph in a spider.</title>
        <authorList>
            <person name="Hendrickx F."/>
            <person name="De Corte Z."/>
            <person name="Sonet G."/>
            <person name="Van Belleghem S.M."/>
            <person name="Kostlbacher S."/>
            <person name="Vangestel C."/>
        </authorList>
    </citation>
    <scope>NUCLEOTIDE SEQUENCE [LARGE SCALE GENOMIC DNA]</scope>
    <source>
        <strain evidence="4">W744_W776</strain>
    </source>
</reference>
<feature type="non-terminal residue" evidence="4">
    <location>
        <position position="1"/>
    </location>
</feature>
<protein>
    <recommendedName>
        <fullName evidence="6">Threonine aspartase</fullName>
    </recommendedName>
</protein>
<dbReference type="InterPro" id="IPR029055">
    <property type="entry name" value="Ntn_hydrolases_N"/>
</dbReference>
<dbReference type="InterPro" id="IPR037464">
    <property type="entry name" value="Taspase1"/>
</dbReference>
<evidence type="ECO:0008006" key="6">
    <source>
        <dbReference type="Google" id="ProtNLM"/>
    </source>
</evidence>
<dbReference type="CDD" id="cd04514">
    <property type="entry name" value="Taspase1_like"/>
    <property type="match status" value="1"/>
</dbReference>
<dbReference type="Pfam" id="PF01112">
    <property type="entry name" value="Asparaginase_2"/>
    <property type="match status" value="1"/>
</dbReference>
<keyword evidence="5" id="KW-1185">Reference proteome</keyword>
<dbReference type="InterPro" id="IPR000246">
    <property type="entry name" value="Peptidase_T2"/>
</dbReference>
<dbReference type="PANTHER" id="PTHR10188:SF8">
    <property type="entry name" value="THREONINE ASPARTASE 1"/>
    <property type="match status" value="1"/>
</dbReference>
<evidence type="ECO:0000256" key="1">
    <source>
        <dbReference type="ARBA" id="ARBA00010872"/>
    </source>
</evidence>
<dbReference type="AlphaFoldDB" id="A0AAV6UUI5"/>
<evidence type="ECO:0000256" key="2">
    <source>
        <dbReference type="PIRSR" id="PIRSR600246-1"/>
    </source>
</evidence>
<evidence type="ECO:0000313" key="4">
    <source>
        <dbReference type="EMBL" id="KAG8186916.1"/>
    </source>
</evidence>
<organism evidence="4 5">
    <name type="scientific">Oedothorax gibbosus</name>
    <dbReference type="NCBI Taxonomy" id="931172"/>
    <lineage>
        <taxon>Eukaryota</taxon>
        <taxon>Metazoa</taxon>
        <taxon>Ecdysozoa</taxon>
        <taxon>Arthropoda</taxon>
        <taxon>Chelicerata</taxon>
        <taxon>Arachnida</taxon>
        <taxon>Araneae</taxon>
        <taxon>Araneomorphae</taxon>
        <taxon>Entelegynae</taxon>
        <taxon>Araneoidea</taxon>
        <taxon>Linyphiidae</taxon>
        <taxon>Erigoninae</taxon>
        <taxon>Oedothorax</taxon>
    </lineage>
</organism>
<dbReference type="GO" id="GO:0004298">
    <property type="term" value="F:threonine-type endopeptidase activity"/>
    <property type="evidence" value="ECO:0007669"/>
    <property type="project" value="InterPro"/>
</dbReference>
<feature type="site" description="Cleavage; by autolysis" evidence="3">
    <location>
        <begin position="15"/>
        <end position="16"/>
    </location>
</feature>
<name>A0AAV6UUI5_9ARAC</name>
<sequence length="190" mass="20189">VTEYNSTPNNNSLLDTVGAVCVDDSGTVSAAVSSGGLLLKIPGRIGQAATFGAGCWAQNSTTTDKPSIACSVTGVGEYLIKTLFAKECYQTLYDRQDSISALPDVFRDSFLDSPYLRNAPNKQAGVVVLKHYRAEGLCELAWAHNTKTMVLGYGSTSKGKVVSILSQQPPDTEVSKYGIVGGEKCLRLLS</sequence>
<dbReference type="PANTHER" id="PTHR10188">
    <property type="entry name" value="L-ASPARAGINASE"/>
    <property type="match status" value="1"/>
</dbReference>
<dbReference type="Gene3D" id="3.60.20.30">
    <property type="entry name" value="(Glycosyl)asparaginase"/>
    <property type="match status" value="1"/>
</dbReference>
<proteinExistence type="inferred from homology"/>
<comment type="caution">
    <text evidence="4">The sequence shown here is derived from an EMBL/GenBank/DDBJ whole genome shotgun (WGS) entry which is preliminary data.</text>
</comment>
<dbReference type="SUPFAM" id="SSF56235">
    <property type="entry name" value="N-terminal nucleophile aminohydrolases (Ntn hydrolases)"/>
    <property type="match status" value="1"/>
</dbReference>
<dbReference type="EMBL" id="JAFNEN010000284">
    <property type="protein sequence ID" value="KAG8186916.1"/>
    <property type="molecule type" value="Genomic_DNA"/>
</dbReference>
<dbReference type="GO" id="GO:0051604">
    <property type="term" value="P:protein maturation"/>
    <property type="evidence" value="ECO:0007669"/>
    <property type="project" value="TreeGrafter"/>
</dbReference>
<evidence type="ECO:0000313" key="5">
    <source>
        <dbReference type="Proteomes" id="UP000827092"/>
    </source>
</evidence>
<dbReference type="Proteomes" id="UP000827092">
    <property type="component" value="Unassembled WGS sequence"/>
</dbReference>
<gene>
    <name evidence="4" type="ORF">JTE90_000389</name>
</gene>
<dbReference type="GO" id="GO:0005737">
    <property type="term" value="C:cytoplasm"/>
    <property type="evidence" value="ECO:0007669"/>
    <property type="project" value="TreeGrafter"/>
</dbReference>
<evidence type="ECO:0000256" key="3">
    <source>
        <dbReference type="PIRSR" id="PIRSR600246-3"/>
    </source>
</evidence>